<reference evidence="1 2" key="1">
    <citation type="journal article" date="2015" name="Nat. Commun.">
        <title>Outbred genome sequencing and CRISPR/Cas9 gene editing in butterflies.</title>
        <authorList>
            <person name="Li X."/>
            <person name="Fan D."/>
            <person name="Zhang W."/>
            <person name="Liu G."/>
            <person name="Zhang L."/>
            <person name="Zhao L."/>
            <person name="Fang X."/>
            <person name="Chen L."/>
            <person name="Dong Y."/>
            <person name="Chen Y."/>
            <person name="Ding Y."/>
            <person name="Zhao R."/>
            <person name="Feng M."/>
            <person name="Zhu Y."/>
            <person name="Feng Y."/>
            <person name="Jiang X."/>
            <person name="Zhu D."/>
            <person name="Xiang H."/>
            <person name="Feng X."/>
            <person name="Li S."/>
            <person name="Wang J."/>
            <person name="Zhang G."/>
            <person name="Kronforst M.R."/>
            <person name="Wang W."/>
        </authorList>
    </citation>
    <scope>NUCLEOTIDE SEQUENCE [LARGE SCALE GENOMIC DNA]</scope>
    <source>
        <strain evidence="1">Ya'a_city_454_Px</strain>
        <tissue evidence="1">Whole body</tissue>
    </source>
</reference>
<dbReference type="EMBL" id="KQ459606">
    <property type="protein sequence ID" value="KPI91309.1"/>
    <property type="molecule type" value="Genomic_DNA"/>
</dbReference>
<sequence>MQSVFRSLQANCQGHGCRFIRWCGLKSWLGAAGGRRQEAAGVSNGCEGCWGRKGAAERRRRGTRARDTRLTARPVGAAPKLARVRSRSLSPRYHNQTLSLVNNIFPTSPHNVYYPYHKVIESFIHKFEQLPFDR</sequence>
<dbReference type="Proteomes" id="UP000053268">
    <property type="component" value="Unassembled WGS sequence"/>
</dbReference>
<protein>
    <submittedName>
        <fullName evidence="1">Uncharacterized protein</fullName>
    </submittedName>
</protein>
<name>A0A194PF29_PAPXU</name>
<dbReference type="AlphaFoldDB" id="A0A194PF29"/>
<gene>
    <name evidence="1" type="ORF">RR46_14813</name>
</gene>
<keyword evidence="2" id="KW-1185">Reference proteome</keyword>
<accession>A0A194PF29</accession>
<evidence type="ECO:0000313" key="1">
    <source>
        <dbReference type="EMBL" id="KPI91309.1"/>
    </source>
</evidence>
<organism evidence="1 2">
    <name type="scientific">Papilio xuthus</name>
    <name type="common">Asian swallowtail butterfly</name>
    <dbReference type="NCBI Taxonomy" id="66420"/>
    <lineage>
        <taxon>Eukaryota</taxon>
        <taxon>Metazoa</taxon>
        <taxon>Ecdysozoa</taxon>
        <taxon>Arthropoda</taxon>
        <taxon>Hexapoda</taxon>
        <taxon>Insecta</taxon>
        <taxon>Pterygota</taxon>
        <taxon>Neoptera</taxon>
        <taxon>Endopterygota</taxon>
        <taxon>Lepidoptera</taxon>
        <taxon>Glossata</taxon>
        <taxon>Ditrysia</taxon>
        <taxon>Papilionoidea</taxon>
        <taxon>Papilionidae</taxon>
        <taxon>Papilioninae</taxon>
        <taxon>Papilio</taxon>
    </lineage>
</organism>
<evidence type="ECO:0000313" key="2">
    <source>
        <dbReference type="Proteomes" id="UP000053268"/>
    </source>
</evidence>
<proteinExistence type="predicted"/>